<evidence type="ECO:0000259" key="6">
    <source>
        <dbReference type="Pfam" id="PF12325"/>
    </source>
</evidence>
<feature type="domain" description="TATA element modulatory factor 1 TATA binding" evidence="6">
    <location>
        <begin position="588"/>
        <end position="700"/>
    </location>
</feature>
<proteinExistence type="predicted"/>
<feature type="coiled-coil region" evidence="4">
    <location>
        <begin position="373"/>
        <end position="460"/>
    </location>
</feature>
<feature type="region of interest" description="Disordered" evidence="5">
    <location>
        <begin position="314"/>
        <end position="347"/>
    </location>
</feature>
<dbReference type="Proteomes" id="UP001162085">
    <property type="component" value="Chromosome 10"/>
</dbReference>
<name>A0ABN8WM01_SACUV</name>
<evidence type="ECO:0000313" key="8">
    <source>
        <dbReference type="Proteomes" id="UP001162085"/>
    </source>
</evidence>
<dbReference type="Pfam" id="PF12325">
    <property type="entry name" value="TMF_TATA_bd"/>
    <property type="match status" value="1"/>
</dbReference>
<keyword evidence="2" id="KW-0333">Golgi apparatus</keyword>
<keyword evidence="8" id="KW-1185">Reference proteome</keyword>
<gene>
    <name evidence="7" type="primary">SUVZ10G3140</name>
    <name evidence="7" type="ORF">SUVZ_10G3140</name>
</gene>
<dbReference type="PANTHER" id="PTHR46515:SF1">
    <property type="entry name" value="TATA ELEMENT MODULATORY FACTOR"/>
    <property type="match status" value="1"/>
</dbReference>
<feature type="coiled-coil region" evidence="4">
    <location>
        <begin position="599"/>
        <end position="706"/>
    </location>
</feature>
<dbReference type="InterPro" id="IPR022092">
    <property type="entry name" value="TMF_DNA-bd"/>
</dbReference>
<dbReference type="PANTHER" id="PTHR46515">
    <property type="entry name" value="TATA ELEMENT MODULATORY FACTOR TMF1"/>
    <property type="match status" value="1"/>
</dbReference>
<feature type="compositionally biased region" description="Basic and acidic residues" evidence="5">
    <location>
        <begin position="1"/>
        <end position="11"/>
    </location>
</feature>
<dbReference type="Pfam" id="PF12329">
    <property type="entry name" value="TMF_DNA_bd"/>
    <property type="match status" value="1"/>
</dbReference>
<accession>A0ABN8WM01</accession>
<evidence type="ECO:0000256" key="3">
    <source>
        <dbReference type="ARBA" id="ARBA00023054"/>
    </source>
</evidence>
<feature type="coiled-coil region" evidence="4">
    <location>
        <begin position="125"/>
        <end position="152"/>
    </location>
</feature>
<comment type="subcellular location">
    <subcellularLocation>
        <location evidence="1">Golgi apparatus</location>
    </subcellularLocation>
</comment>
<feature type="compositionally biased region" description="Polar residues" evidence="5">
    <location>
        <begin position="315"/>
        <end position="324"/>
    </location>
</feature>
<dbReference type="EMBL" id="OX365937">
    <property type="protein sequence ID" value="CAI4045377.1"/>
    <property type="molecule type" value="Genomic_DNA"/>
</dbReference>
<evidence type="ECO:0000256" key="4">
    <source>
        <dbReference type="SAM" id="Coils"/>
    </source>
</evidence>
<feature type="region of interest" description="Disordered" evidence="5">
    <location>
        <begin position="1"/>
        <end position="77"/>
    </location>
</feature>
<keyword evidence="3 4" id="KW-0175">Coiled coil</keyword>
<reference evidence="7" key="1">
    <citation type="submission" date="2022-10" db="EMBL/GenBank/DDBJ databases">
        <authorList>
            <person name="Byrne P K."/>
        </authorList>
    </citation>
    <scope>NUCLEOTIDE SEQUENCE</scope>
    <source>
        <strain evidence="7">ZP964</strain>
    </source>
</reference>
<sequence>MSKKLSLEERLSLATKKGRKKNKRSTSNLSSPSPAILLSGEQEINSTSFDDHTVGLESNDDAENGDDTVRLQSTEESGTHKLITTAVESTAHIDLDKADNSEGTIVPLPQWLPKNFSELGVEELVKQLSPEYQRLNQQIDDLTNELNKKSQIEARDSSFFKLVKEKDDLIDQLKKEGTKLAETELRQSNQIKALRTKIKDLEYDVSALSEDSAQNVDNFNELQSLYHNLQGQLAEATDKLKDTDKQRESLETFERKIEEKDGLIKSLQQSLDDVEKLLEKERTEFQMEKKALQEATIDQVTALETKLEQLRIELDNSNQMSNAKSGRDDGVDNDENGSEVKQHTSSQYNLLKEQLESSKANWNSIEYALNIKIVDLENHLTSTRKEKRRFEEAYQTALDSSETLSEQLEKERENHLNAASQVKELERQIETLKLSLQSVNDDYNLLKKKYDIQRAQLEKNDDNSKPHQENSVEKVIEKIPSELTNSLNSMNGNIEDEWILPQENSMLSLSISKLEELEDDSSIKPIGDGSHDTLGSEETQHFSRKNIDFSIDDIPEEAADLQAIQEGKSMKSLNNTSIPYRRASAQLSNSNGHISAQLVNKLSTELRRLEGELSTSRESYNNLLSEKAKANDEILRLLEENDKFDEVNKQKNELLRKVEQVQSQLETSLQLLGEKTEQVEELENDVSDLKEMMHEQVQQMVEIQEKMR</sequence>
<evidence type="ECO:0000256" key="5">
    <source>
        <dbReference type="SAM" id="MobiDB-lite"/>
    </source>
</evidence>
<dbReference type="InterPro" id="IPR022091">
    <property type="entry name" value="TMF_TATA-bd"/>
</dbReference>
<dbReference type="InterPro" id="IPR052602">
    <property type="entry name" value="Growth_transcription_reg"/>
</dbReference>
<protein>
    <recommendedName>
        <fullName evidence="6">TATA element modulatory factor 1 TATA binding domain-containing protein</fullName>
    </recommendedName>
</protein>
<evidence type="ECO:0000256" key="2">
    <source>
        <dbReference type="ARBA" id="ARBA00023034"/>
    </source>
</evidence>
<organism evidence="7 8">
    <name type="scientific">Saccharomyces uvarum</name>
    <name type="common">Yeast</name>
    <name type="synonym">Saccharomyces bayanus var. uvarum</name>
    <dbReference type="NCBI Taxonomy" id="230603"/>
    <lineage>
        <taxon>Eukaryota</taxon>
        <taxon>Fungi</taxon>
        <taxon>Dikarya</taxon>
        <taxon>Ascomycota</taxon>
        <taxon>Saccharomycotina</taxon>
        <taxon>Saccharomycetes</taxon>
        <taxon>Saccharomycetales</taxon>
        <taxon>Saccharomycetaceae</taxon>
        <taxon>Saccharomyces</taxon>
    </lineage>
</organism>
<evidence type="ECO:0000256" key="1">
    <source>
        <dbReference type="ARBA" id="ARBA00004555"/>
    </source>
</evidence>
<evidence type="ECO:0000313" key="7">
    <source>
        <dbReference type="EMBL" id="CAI4045377.1"/>
    </source>
</evidence>